<evidence type="ECO:0000313" key="2">
    <source>
        <dbReference type="EMBL" id="WWP17937.1"/>
    </source>
</evidence>
<name>A0ABD8AK10_PAEAM</name>
<dbReference type="CDD" id="cd02803">
    <property type="entry name" value="OYE_like_FMN_family"/>
    <property type="match status" value="1"/>
</dbReference>
<dbReference type="InterPro" id="IPR001155">
    <property type="entry name" value="OxRdtase_FMN_N"/>
</dbReference>
<dbReference type="AlphaFoldDB" id="A0ABD8AK10"/>
<dbReference type="PANTHER" id="PTHR22893">
    <property type="entry name" value="NADH OXIDOREDUCTASE-RELATED"/>
    <property type="match status" value="1"/>
</dbReference>
<dbReference type="EMBL" id="CP145892">
    <property type="protein sequence ID" value="WWP17937.1"/>
    <property type="molecule type" value="Genomic_DNA"/>
</dbReference>
<evidence type="ECO:0000259" key="1">
    <source>
        <dbReference type="Pfam" id="PF00724"/>
    </source>
</evidence>
<feature type="domain" description="NADH:flavin oxidoreductase/NADH oxidase N-terminal" evidence="1">
    <location>
        <begin position="6"/>
        <end position="341"/>
    </location>
</feature>
<dbReference type="Gene3D" id="3.20.20.70">
    <property type="entry name" value="Aldolase class I"/>
    <property type="match status" value="1"/>
</dbReference>
<proteinExistence type="predicted"/>
<dbReference type="SUPFAM" id="SSF51395">
    <property type="entry name" value="FMN-linked oxidoreductases"/>
    <property type="match status" value="1"/>
</dbReference>
<dbReference type="InterPro" id="IPR013785">
    <property type="entry name" value="Aldolase_TIM"/>
</dbReference>
<organism evidence="2 3">
    <name type="scientific">Paenibacillus amylolyticus</name>
    <dbReference type="NCBI Taxonomy" id="1451"/>
    <lineage>
        <taxon>Bacteria</taxon>
        <taxon>Bacillati</taxon>
        <taxon>Bacillota</taxon>
        <taxon>Bacilli</taxon>
        <taxon>Bacillales</taxon>
        <taxon>Paenibacillaceae</taxon>
        <taxon>Paenibacillus</taxon>
    </lineage>
</organism>
<accession>A0ABD8AK10</accession>
<protein>
    <submittedName>
        <fullName evidence="2">NADH:flavin oxidoreductase</fullName>
    </submittedName>
</protein>
<dbReference type="InterPro" id="IPR045247">
    <property type="entry name" value="Oye-like"/>
</dbReference>
<reference evidence="2 3" key="1">
    <citation type="submission" date="2024-02" db="EMBL/GenBank/DDBJ databases">
        <title>Complete sequences of two Paenibacillus sp. strains and one Lysinibacillus strain isolated from the environment on STAA medium highlight biotechnological potential.</title>
        <authorList>
            <person name="Attere S.A."/>
            <person name="Piche L.C."/>
            <person name="Intertaglia L."/>
            <person name="Lami R."/>
            <person name="Charette S.J."/>
            <person name="Vincent A.T."/>
        </authorList>
    </citation>
    <scope>NUCLEOTIDE SEQUENCE [LARGE SCALE GENOMIC DNA]</scope>
    <source>
        <strain evidence="2 3">Y5S-7</strain>
    </source>
</reference>
<dbReference type="GeneID" id="93476901"/>
<gene>
    <name evidence="2" type="ORF">V6668_15510</name>
</gene>
<evidence type="ECO:0000313" key="3">
    <source>
        <dbReference type="Proteomes" id="UP001364764"/>
    </source>
</evidence>
<dbReference type="Proteomes" id="UP001364764">
    <property type="component" value="Chromosome"/>
</dbReference>
<dbReference type="PANTHER" id="PTHR22893:SF91">
    <property type="entry name" value="NADPH DEHYDROGENASE 2-RELATED"/>
    <property type="match status" value="1"/>
</dbReference>
<dbReference type="RefSeq" id="WP_338706025.1">
    <property type="nucleotide sequence ID" value="NZ_CP145892.1"/>
</dbReference>
<sequence>MVQKNKLFEPVNVGYNFLKNRVGVAPMTRTSATPEGLATEQMAEYYASFARGGFGFVITEGTYTDQLYSQCYFNQPGLINEEQAIAWKKVVDTVHEADAAIIVQLEHAGALSQGNRFSSHNLAPSEVQPKGDPLAFYGGVDKFPTPIAATKQDIEQVIQGFVESAIRAKAVGFDGVEIHGANGYLLDQFLTDYTNERSDEYGGSTENRVRLLIEVSSAVRKAVGPNFTVGIRISQAKVNDYIHKWGGGEADAKVIFGGLGQTGLDYIHVTEYKAWKPAFEENGPSLVQLAKRFSGKIVIANGQLEDPLKASEIITDDKADLVTLGKGALANHDWVTKVKEGKLLAEMREDKILRPDATIKNFEIL</sequence>
<dbReference type="Pfam" id="PF00724">
    <property type="entry name" value="Oxidored_FMN"/>
    <property type="match status" value="1"/>
</dbReference>